<evidence type="ECO:0000313" key="3">
    <source>
        <dbReference type="Proteomes" id="UP000291106"/>
    </source>
</evidence>
<dbReference type="KEGG" id="smai:EXU30_01120"/>
<gene>
    <name evidence="2" type="ORF">EXU30_01120</name>
</gene>
<accession>A0A411PD57</accession>
<feature type="compositionally biased region" description="Low complexity" evidence="1">
    <location>
        <begin position="361"/>
        <end position="373"/>
    </location>
</feature>
<protein>
    <submittedName>
        <fullName evidence="2">DUF2066 domain-containing protein</fullName>
    </submittedName>
</protein>
<sequence length="398" mass="44487">MLHFGHFVLLRLSYLMLKNTLNVILLAASLVFTTSISAVEIKKLDQADIQVNSRSKTDRTNALKQALSQVFVKNSGNASVLSHELVSAQVQKPQSLLTQYNYYQQDNQLYLQAIFDHQQLVQILRKADLPVWGAQRPLTLFWLSMPSENGYEIVSDAMVSANEDGMNDYAISQGIPVLFPLMDLDDLMQVSVTDVRGQFAQSVAMASQRYDAEYFVVANMDTFAGEVRYQMSLYAKDSQDPIMQPLLSHQGLALDYQLAGQQMMDKLAQYFVSQYAIASSGEDLSTLLSFVGIASMKDVVEIESYLQELTAVKAIQLHQINADTVTYAVDLFSQVADLQRLLNIDNRIQDITIPQTESTLGSGSSFDQGFGQSPDQTNEQPSEKDGEPVTLIYQWLAR</sequence>
<reference evidence="2 3" key="1">
    <citation type="submission" date="2019-02" db="EMBL/GenBank/DDBJ databases">
        <title>Shewanella sp. D4-2 isolated from Dokdo Island.</title>
        <authorList>
            <person name="Baek K."/>
        </authorList>
    </citation>
    <scope>NUCLEOTIDE SEQUENCE [LARGE SCALE GENOMIC DNA]</scope>
    <source>
        <strain evidence="2 3">D4-2</strain>
    </source>
</reference>
<evidence type="ECO:0000313" key="2">
    <source>
        <dbReference type="EMBL" id="QBF81448.1"/>
    </source>
</evidence>
<evidence type="ECO:0000256" key="1">
    <source>
        <dbReference type="SAM" id="MobiDB-lite"/>
    </source>
</evidence>
<dbReference type="InterPro" id="IPR018642">
    <property type="entry name" value="DUF2066"/>
</dbReference>
<proteinExistence type="predicted"/>
<name>A0A411PD57_9GAMM</name>
<dbReference type="AlphaFoldDB" id="A0A411PD57"/>
<feature type="region of interest" description="Disordered" evidence="1">
    <location>
        <begin position="357"/>
        <end position="389"/>
    </location>
</feature>
<dbReference type="Proteomes" id="UP000291106">
    <property type="component" value="Chromosome"/>
</dbReference>
<dbReference type="EMBL" id="CP036200">
    <property type="protein sequence ID" value="QBF81448.1"/>
    <property type="molecule type" value="Genomic_DNA"/>
</dbReference>
<dbReference type="Pfam" id="PF09839">
    <property type="entry name" value="DUF2066"/>
    <property type="match status" value="1"/>
</dbReference>
<keyword evidence="3" id="KW-1185">Reference proteome</keyword>
<dbReference type="OrthoDB" id="6195299at2"/>
<organism evidence="2 3">
    <name type="scientific">Shewanella maritima</name>
    <dbReference type="NCBI Taxonomy" id="2520507"/>
    <lineage>
        <taxon>Bacteria</taxon>
        <taxon>Pseudomonadati</taxon>
        <taxon>Pseudomonadota</taxon>
        <taxon>Gammaproteobacteria</taxon>
        <taxon>Alteromonadales</taxon>
        <taxon>Shewanellaceae</taxon>
        <taxon>Shewanella</taxon>
    </lineage>
</organism>